<evidence type="ECO:0000313" key="2">
    <source>
        <dbReference type="Proteomes" id="UP000075517"/>
    </source>
</evidence>
<name>A0A150N7H5_GEOSE</name>
<reference evidence="1 2" key="1">
    <citation type="submission" date="2016-01" db="EMBL/GenBank/DDBJ databases">
        <title>Draft Genome Sequences of Seven Thermophilic Sporeformers Isolated from Foods.</title>
        <authorList>
            <person name="Berendsen E.M."/>
            <person name="Wells-Bennik M.H."/>
            <person name="Krawcyk A.O."/>
            <person name="De Jong A."/>
            <person name="Holsappel S."/>
            <person name="Eijlander R.T."/>
            <person name="Kuipers O.P."/>
        </authorList>
    </citation>
    <scope>NUCLEOTIDE SEQUENCE [LARGE SCALE GENOMIC DNA]</scope>
    <source>
        <strain evidence="1 2">B4114</strain>
    </source>
</reference>
<comment type="caution">
    <text evidence="1">The sequence shown here is derived from an EMBL/GenBank/DDBJ whole genome shotgun (WGS) entry which is preliminary data.</text>
</comment>
<dbReference type="EMBL" id="LQYY01000111">
    <property type="protein sequence ID" value="KYD32606.1"/>
    <property type="molecule type" value="Genomic_DNA"/>
</dbReference>
<protein>
    <submittedName>
        <fullName evidence="1">Uncharacterized protein</fullName>
    </submittedName>
</protein>
<organism evidence="1 2">
    <name type="scientific">Geobacillus stearothermophilus</name>
    <name type="common">Bacillus stearothermophilus</name>
    <dbReference type="NCBI Taxonomy" id="1422"/>
    <lineage>
        <taxon>Bacteria</taxon>
        <taxon>Bacillati</taxon>
        <taxon>Bacillota</taxon>
        <taxon>Bacilli</taxon>
        <taxon>Bacillales</taxon>
        <taxon>Anoxybacillaceae</taxon>
        <taxon>Geobacillus</taxon>
    </lineage>
</organism>
<dbReference type="PATRIC" id="fig|1422.17.peg.1135"/>
<dbReference type="AlphaFoldDB" id="A0A150N7H5"/>
<proteinExistence type="predicted"/>
<dbReference type="Proteomes" id="UP000075517">
    <property type="component" value="Unassembled WGS sequence"/>
</dbReference>
<evidence type="ECO:0000313" key="1">
    <source>
        <dbReference type="EMBL" id="KYD32606.1"/>
    </source>
</evidence>
<gene>
    <name evidence="1" type="ORF">B4114_1526</name>
</gene>
<accession>A0A150N7H5</accession>
<sequence>MYKIRVFPNNDHRQISLFQGGKKVEQARQTRIHGLLLLIVAAVFV</sequence>